<dbReference type="RefSeq" id="WP_007413564.1">
    <property type="nucleotide sequence ID" value="NZ_ABOX02000004.1"/>
</dbReference>
<keyword evidence="1" id="KW-0378">Hydrolase</keyword>
<accession>B9XCL6</accession>
<dbReference type="EMBL" id="ABOX02000004">
    <property type="protein sequence ID" value="EEF62684.1"/>
    <property type="molecule type" value="Genomic_DNA"/>
</dbReference>
<evidence type="ECO:0000313" key="2">
    <source>
        <dbReference type="Proteomes" id="UP000003688"/>
    </source>
</evidence>
<dbReference type="Proteomes" id="UP000003688">
    <property type="component" value="Unassembled WGS sequence"/>
</dbReference>
<comment type="caution">
    <text evidence="1">The sequence shown here is derived from an EMBL/GenBank/DDBJ whole genome shotgun (WGS) entry which is preliminary data.</text>
</comment>
<keyword evidence="2" id="KW-1185">Reference proteome</keyword>
<organism evidence="1 2">
    <name type="scientific">Pedosphaera parvula (strain Ellin514)</name>
    <dbReference type="NCBI Taxonomy" id="320771"/>
    <lineage>
        <taxon>Bacteria</taxon>
        <taxon>Pseudomonadati</taxon>
        <taxon>Verrucomicrobiota</taxon>
        <taxon>Pedosphaerae</taxon>
        <taxon>Pedosphaerales</taxon>
        <taxon>Pedosphaeraceae</taxon>
        <taxon>Pedosphaera</taxon>
    </lineage>
</organism>
<evidence type="ECO:0000313" key="1">
    <source>
        <dbReference type="EMBL" id="EEF62684.1"/>
    </source>
</evidence>
<dbReference type="AlphaFoldDB" id="B9XCL6"/>
<dbReference type="OrthoDB" id="1248892at2"/>
<protein>
    <submittedName>
        <fullName evidence="1">Putative member of isochorismatase hydrolase family</fullName>
    </submittedName>
</protein>
<dbReference type="GO" id="GO:0016787">
    <property type="term" value="F:hydrolase activity"/>
    <property type="evidence" value="ECO:0007669"/>
    <property type="project" value="UniProtKB-KW"/>
</dbReference>
<name>B9XCL6_PEDPL</name>
<reference evidence="1 2" key="1">
    <citation type="journal article" date="2011" name="J. Bacteriol.">
        <title>Genome sequence of 'Pedosphaera parvula' Ellin514, an aerobic Verrucomicrobial isolate from pasture soil.</title>
        <authorList>
            <person name="Kant R."/>
            <person name="van Passel M.W."/>
            <person name="Sangwan P."/>
            <person name="Palva A."/>
            <person name="Lucas S."/>
            <person name="Copeland A."/>
            <person name="Lapidus A."/>
            <person name="Glavina Del Rio T."/>
            <person name="Dalin E."/>
            <person name="Tice H."/>
            <person name="Bruce D."/>
            <person name="Goodwin L."/>
            <person name="Pitluck S."/>
            <person name="Chertkov O."/>
            <person name="Larimer F.W."/>
            <person name="Land M.L."/>
            <person name="Hauser L."/>
            <person name="Brettin T.S."/>
            <person name="Detter J.C."/>
            <person name="Han S."/>
            <person name="de Vos W.M."/>
            <person name="Janssen P.H."/>
            <person name="Smidt H."/>
        </authorList>
    </citation>
    <scope>NUCLEOTIDE SEQUENCE [LARGE SCALE GENOMIC DNA]</scope>
    <source>
        <strain evidence="1 2">Ellin514</strain>
    </source>
</reference>
<proteinExistence type="predicted"/>
<sequence>MIIQPYKTRPIRFLELWQEGEWRIKVYSIAYERLTARAELVEAAKTVAREKLATVPSTLQHYSVGFLGVHDGRTSNFIFVDWWAEENELHHHVYVSPSNDPARLTYMTPTGLAACVWDLRVMAFERKAWVDCVLRNYKSPDLEAYLQQRLNEDV</sequence>
<dbReference type="STRING" id="320771.Cflav_PD5319"/>
<gene>
    <name evidence="1" type="ORF">Cflav_PD5319</name>
</gene>